<dbReference type="Proteomes" id="UP000000589">
    <property type="component" value="Chromosome 5"/>
</dbReference>
<dbReference type="VEuPathDB" id="HostDB:ENSMUSG00000091827"/>
<dbReference type="AlphaFoldDB" id="E9Q366"/>
<keyword evidence="1" id="KW-0175">Coiled coil</keyword>
<feature type="compositionally biased region" description="Low complexity" evidence="2">
    <location>
        <begin position="233"/>
        <end position="257"/>
    </location>
</feature>
<dbReference type="PANTHER" id="PTHR21558:SF13">
    <property type="entry name" value="MCG129800-RELATED"/>
    <property type="match status" value="1"/>
</dbReference>
<feature type="domain" description="Disks large homolog 5 N-terminal" evidence="3">
    <location>
        <begin position="50"/>
        <end position="127"/>
    </location>
</feature>
<dbReference type="InterPro" id="IPR006907">
    <property type="entry name" value="DLG5_N"/>
</dbReference>
<dbReference type="OrthoDB" id="9621306at2759"/>
<dbReference type="InParanoid" id="E9Q366"/>
<dbReference type="RNAct" id="E9Q366">
    <property type="molecule type" value="protein"/>
</dbReference>
<organism evidence="4 6">
    <name type="scientific">Mus musculus</name>
    <name type="common">Mouse</name>
    <dbReference type="NCBI Taxonomy" id="10090"/>
    <lineage>
        <taxon>Eukaryota</taxon>
        <taxon>Metazoa</taxon>
        <taxon>Chordata</taxon>
        <taxon>Craniata</taxon>
        <taxon>Vertebrata</taxon>
        <taxon>Euteleostomi</taxon>
        <taxon>Mammalia</taxon>
        <taxon>Eutheria</taxon>
        <taxon>Euarchontoglires</taxon>
        <taxon>Glires</taxon>
        <taxon>Rodentia</taxon>
        <taxon>Myomorpha</taxon>
        <taxon>Muroidea</taxon>
        <taxon>Muridae</taxon>
        <taxon>Murinae</taxon>
        <taxon>Mus</taxon>
        <taxon>Mus</taxon>
    </lineage>
</organism>
<evidence type="ECO:0000313" key="6">
    <source>
        <dbReference type="Proteomes" id="UP000000589"/>
    </source>
</evidence>
<dbReference type="Bgee" id="ENSMUSG00000091827">
    <property type="expression patterns" value="Expressed in spermatid and 6 other cell types or tissues"/>
</dbReference>
<dbReference type="MGI" id="MGI:3781672">
    <property type="gene designation" value="Speer4f2"/>
</dbReference>
<accession>E9Q366</accession>
<reference evidence="4" key="4">
    <citation type="submission" date="2025-09" db="UniProtKB">
        <authorList>
            <consortium name="Ensembl"/>
        </authorList>
    </citation>
    <scope>IDENTIFICATION</scope>
    <source>
        <strain evidence="4">C57BL/6J</strain>
    </source>
</reference>
<name>E9Q366_MOUSE</name>
<reference evidence="4" key="3">
    <citation type="submission" date="2025-08" db="UniProtKB">
        <authorList>
            <consortium name="Ensembl"/>
        </authorList>
    </citation>
    <scope>IDENTIFICATION</scope>
    <source>
        <strain evidence="4">C57BL/6J</strain>
    </source>
</reference>
<protein>
    <submittedName>
        <fullName evidence="4">Spermatogenesis associated glutamate (E)-rich protein 4f2</fullName>
    </submittedName>
</protein>
<dbReference type="KEGG" id="mmu:100041749"/>
<dbReference type="GeneTree" id="ENSGT00940000153178"/>
<dbReference type="ProteomicsDB" id="357142"/>
<dbReference type="Pfam" id="PF04822">
    <property type="entry name" value="Takusan"/>
    <property type="match status" value="1"/>
</dbReference>
<evidence type="ECO:0000256" key="2">
    <source>
        <dbReference type="SAM" id="MobiDB-lite"/>
    </source>
</evidence>
<evidence type="ECO:0000259" key="3">
    <source>
        <dbReference type="Pfam" id="PF04822"/>
    </source>
</evidence>
<gene>
    <name evidence="4 5" type="primary">Speer4f2</name>
    <name evidence="5" type="synonym">Gm3495</name>
</gene>
<dbReference type="HOGENOM" id="CLU_095369_1_0_1"/>
<dbReference type="SMR" id="E9Q366"/>
<dbReference type="AGR" id="MGI:3781672"/>
<proteinExistence type="predicted"/>
<evidence type="ECO:0000313" key="4">
    <source>
        <dbReference type="Ensembl" id="ENSMUSP00000129818.3"/>
    </source>
</evidence>
<dbReference type="RefSeq" id="NP_001361647.1">
    <property type="nucleotide sequence ID" value="NM_001374718.1"/>
</dbReference>
<feature type="compositionally biased region" description="Polar residues" evidence="2">
    <location>
        <begin position="278"/>
        <end position="289"/>
    </location>
</feature>
<dbReference type="Ensembl" id="ENSMUST00000166086.3">
    <property type="protein sequence ID" value="ENSMUSP00000129818.3"/>
    <property type="gene ID" value="ENSMUSG00000091827.3"/>
</dbReference>
<feature type="region of interest" description="Disordered" evidence="2">
    <location>
        <begin position="223"/>
        <end position="295"/>
    </location>
</feature>
<dbReference type="GeneID" id="100041749"/>
<reference evidence="4 6" key="1">
    <citation type="journal article" date="2009" name="PLoS Biol.">
        <title>Lineage-specific biology revealed by a finished genome assembly of the mouse.</title>
        <authorList>
            <consortium name="Mouse Genome Sequencing Consortium"/>
            <person name="Church D.M."/>
            <person name="Goodstadt L."/>
            <person name="Hillier L.W."/>
            <person name="Zody M.C."/>
            <person name="Goldstein S."/>
            <person name="She X."/>
            <person name="Bult C.J."/>
            <person name="Agarwala R."/>
            <person name="Cherry J.L."/>
            <person name="DiCuccio M."/>
            <person name="Hlavina W."/>
            <person name="Kapustin Y."/>
            <person name="Meric P."/>
            <person name="Maglott D."/>
            <person name="Birtle Z."/>
            <person name="Marques A.C."/>
            <person name="Graves T."/>
            <person name="Zhou S."/>
            <person name="Teague B."/>
            <person name="Potamousis K."/>
            <person name="Churas C."/>
            <person name="Place M."/>
            <person name="Herschleb J."/>
            <person name="Runnheim R."/>
            <person name="Forrest D."/>
            <person name="Amos-Landgraf J."/>
            <person name="Schwartz D.C."/>
            <person name="Cheng Z."/>
            <person name="Lindblad-Toh K."/>
            <person name="Eichler E.E."/>
            <person name="Ponting C.P."/>
        </authorList>
    </citation>
    <scope>NUCLEOTIDE SEQUENCE [LARGE SCALE GENOMIC DNA]</scope>
    <source>
        <strain evidence="4 6">C57BL/6J</strain>
    </source>
</reference>
<dbReference type="CTD" id="100041749"/>
<evidence type="ECO:0000313" key="5">
    <source>
        <dbReference type="MGI" id="MGI:3781672"/>
    </source>
</evidence>
<dbReference type="PANTHER" id="PTHR21558">
    <property type="entry name" value="SPEER/SPETEX"/>
    <property type="match status" value="1"/>
</dbReference>
<reference evidence="4 6" key="2">
    <citation type="journal article" date="2011" name="PLoS Biol.">
        <title>Modernizing reference genome assemblies.</title>
        <authorList>
            <person name="Church D.M."/>
            <person name="Schneider V.A."/>
            <person name="Graves T."/>
            <person name="Auger K."/>
            <person name="Cunningham F."/>
            <person name="Bouk N."/>
            <person name="Chen H.C."/>
            <person name="Agarwala R."/>
            <person name="McLaren W.M."/>
            <person name="Ritchie G.R."/>
            <person name="Albracht D."/>
            <person name="Kremitzki M."/>
            <person name="Rock S."/>
            <person name="Kotkiewicz H."/>
            <person name="Kremitzki C."/>
            <person name="Wollam A."/>
            <person name="Trani L."/>
            <person name="Fulton L."/>
            <person name="Fulton R."/>
            <person name="Matthews L."/>
            <person name="Whitehead S."/>
            <person name="Chow W."/>
            <person name="Torrance J."/>
            <person name="Dunn M."/>
            <person name="Harden G."/>
            <person name="Threadgold G."/>
            <person name="Wood J."/>
            <person name="Collins J."/>
            <person name="Heath P."/>
            <person name="Griffiths G."/>
            <person name="Pelan S."/>
            <person name="Grafham D."/>
            <person name="Eichler E.E."/>
            <person name="Weinstock G."/>
            <person name="Mardis E.R."/>
            <person name="Wilson R.K."/>
            <person name="Howe K."/>
            <person name="Flicek P."/>
            <person name="Hubbard T."/>
        </authorList>
    </citation>
    <scope>NUCLEOTIDE SEQUENCE [LARGE SCALE GENOMIC DNA]</scope>
    <source>
        <strain evidence="4 6">C57BL/6J</strain>
    </source>
</reference>
<evidence type="ECO:0000256" key="1">
    <source>
        <dbReference type="SAM" id="Coils"/>
    </source>
</evidence>
<keyword evidence="6" id="KW-1185">Reference proteome</keyword>
<feature type="coiled-coil region" evidence="1">
    <location>
        <begin position="60"/>
        <end position="172"/>
    </location>
</feature>
<sequence>MTMCVRLRRLFQRANVDGRETREGSMDAGLPCERNEGRRRWTWRMWMAHRQTSSPVPVTSNQFEKEEEELMEEIQLISQEKNGLRDYLNLTLGSKITRLNQSYEELKLKQKELMTLQHDLEMATMEAREENEELKKEINFYSNLHSRALMENNLIKKKLMTLQQESKEVQAEWASIQQHLDVNLSGKDEQENNSILDTQEHQVSETARELGLATDQEDSILQDELPPQEAPAEELSPQEAPAEELPPQEAPAEQLPPQEGPAEELPPQESPAEHHLQHPQSFSDESSYITYPEWE</sequence>